<gene>
    <name evidence="1" type="ORF">EVAR_39446_1</name>
</gene>
<sequence length="102" mass="11290">MNNVTPTVQVGCFAAPDPETCSARPVRATRLDDDGDWTDAVLSKMKIRLPAAQCFNFFYEVNSPEAGLKMGSLLIYSLCLAKTVVVGMAEKNERELGRRHRV</sequence>
<dbReference type="EMBL" id="BGZK01000453">
    <property type="protein sequence ID" value="GBP44438.1"/>
    <property type="molecule type" value="Genomic_DNA"/>
</dbReference>
<comment type="caution">
    <text evidence="1">The sequence shown here is derived from an EMBL/GenBank/DDBJ whole genome shotgun (WGS) entry which is preliminary data.</text>
</comment>
<evidence type="ECO:0000313" key="1">
    <source>
        <dbReference type="EMBL" id="GBP44438.1"/>
    </source>
</evidence>
<reference evidence="1 2" key="1">
    <citation type="journal article" date="2019" name="Commun. Biol.">
        <title>The bagworm genome reveals a unique fibroin gene that provides high tensile strength.</title>
        <authorList>
            <person name="Kono N."/>
            <person name="Nakamura H."/>
            <person name="Ohtoshi R."/>
            <person name="Tomita M."/>
            <person name="Numata K."/>
            <person name="Arakawa K."/>
        </authorList>
    </citation>
    <scope>NUCLEOTIDE SEQUENCE [LARGE SCALE GENOMIC DNA]</scope>
</reference>
<dbReference type="Proteomes" id="UP000299102">
    <property type="component" value="Unassembled WGS sequence"/>
</dbReference>
<accession>A0A4C1VZG7</accession>
<evidence type="ECO:0000313" key="2">
    <source>
        <dbReference type="Proteomes" id="UP000299102"/>
    </source>
</evidence>
<proteinExistence type="predicted"/>
<protein>
    <submittedName>
        <fullName evidence="1">Uncharacterized protein</fullName>
    </submittedName>
</protein>
<name>A0A4C1VZG7_EUMVA</name>
<keyword evidence="2" id="KW-1185">Reference proteome</keyword>
<dbReference type="AlphaFoldDB" id="A0A4C1VZG7"/>
<organism evidence="1 2">
    <name type="scientific">Eumeta variegata</name>
    <name type="common">Bagworm moth</name>
    <name type="synonym">Eumeta japonica</name>
    <dbReference type="NCBI Taxonomy" id="151549"/>
    <lineage>
        <taxon>Eukaryota</taxon>
        <taxon>Metazoa</taxon>
        <taxon>Ecdysozoa</taxon>
        <taxon>Arthropoda</taxon>
        <taxon>Hexapoda</taxon>
        <taxon>Insecta</taxon>
        <taxon>Pterygota</taxon>
        <taxon>Neoptera</taxon>
        <taxon>Endopterygota</taxon>
        <taxon>Lepidoptera</taxon>
        <taxon>Glossata</taxon>
        <taxon>Ditrysia</taxon>
        <taxon>Tineoidea</taxon>
        <taxon>Psychidae</taxon>
        <taxon>Oiketicinae</taxon>
        <taxon>Eumeta</taxon>
    </lineage>
</organism>